<name>A0A5J4VCE2_9EUKA</name>
<dbReference type="EMBL" id="SNRW01008091">
    <property type="protein sequence ID" value="KAA6380112.1"/>
    <property type="molecule type" value="Genomic_DNA"/>
</dbReference>
<gene>
    <name evidence="1" type="ORF">EZS28_024362</name>
</gene>
<proteinExistence type="predicted"/>
<reference evidence="1 2" key="1">
    <citation type="submission" date="2019-03" db="EMBL/GenBank/DDBJ databases">
        <title>Single cell metagenomics reveals metabolic interactions within the superorganism composed of flagellate Streblomastix strix and complex community of Bacteroidetes bacteria on its surface.</title>
        <authorList>
            <person name="Treitli S.C."/>
            <person name="Kolisko M."/>
            <person name="Husnik F."/>
            <person name="Keeling P."/>
            <person name="Hampl V."/>
        </authorList>
    </citation>
    <scope>NUCLEOTIDE SEQUENCE [LARGE SCALE GENOMIC DNA]</scope>
    <source>
        <strain evidence="1">ST1C</strain>
    </source>
</reference>
<dbReference type="SUPFAM" id="SSF56672">
    <property type="entry name" value="DNA/RNA polymerases"/>
    <property type="match status" value="1"/>
</dbReference>
<comment type="caution">
    <text evidence="1">The sequence shown here is derived from an EMBL/GenBank/DDBJ whole genome shotgun (WGS) entry which is preliminary data.</text>
</comment>
<organism evidence="1 2">
    <name type="scientific">Streblomastix strix</name>
    <dbReference type="NCBI Taxonomy" id="222440"/>
    <lineage>
        <taxon>Eukaryota</taxon>
        <taxon>Metamonada</taxon>
        <taxon>Preaxostyla</taxon>
        <taxon>Oxymonadida</taxon>
        <taxon>Streblomastigidae</taxon>
        <taxon>Streblomastix</taxon>
    </lineage>
</organism>
<evidence type="ECO:0000313" key="2">
    <source>
        <dbReference type="Proteomes" id="UP000324800"/>
    </source>
</evidence>
<sequence>MTKKDRKLTTLVDINGQYMVFNNYYFWLLIDLGFIITDYKAIAVFEKNAAYEPFVRTMMNLRIQAIFAGSSKEKFYKLIINASYGYDTLNTEKYGKIKMLDKADTFIAQHRTNHIGTRRISANTFAVQIKLKIATYRKRFHFVLADTDSIYIAITGNPNKDCYQQFESIVTDKQFYDQHVYQYLLDPNNDIYDYNKKLGFGIENEGYELTLLGPNCYSMIVHKWSKEIQQYEFKPKITSKAFESLRIDWHAIRKAFL</sequence>
<dbReference type="Proteomes" id="UP000324800">
    <property type="component" value="Unassembled WGS sequence"/>
</dbReference>
<protein>
    <submittedName>
        <fullName evidence="1">Uncharacterized protein</fullName>
    </submittedName>
</protein>
<evidence type="ECO:0000313" key="1">
    <source>
        <dbReference type="EMBL" id="KAA6380112.1"/>
    </source>
</evidence>
<accession>A0A5J4VCE2</accession>
<dbReference type="AlphaFoldDB" id="A0A5J4VCE2"/>
<dbReference type="InterPro" id="IPR043502">
    <property type="entry name" value="DNA/RNA_pol_sf"/>
</dbReference>